<evidence type="ECO:0000313" key="1">
    <source>
        <dbReference type="EMBL" id="KAK0150260.1"/>
    </source>
</evidence>
<dbReference type="Proteomes" id="UP001174136">
    <property type="component" value="Unassembled WGS sequence"/>
</dbReference>
<keyword evidence="2" id="KW-1185">Reference proteome</keyword>
<evidence type="ECO:0000313" key="2">
    <source>
        <dbReference type="Proteomes" id="UP001174136"/>
    </source>
</evidence>
<name>A0AA47P6R5_MERPO</name>
<comment type="caution">
    <text evidence="1">The sequence shown here is derived from an EMBL/GenBank/DDBJ whole genome shotgun (WGS) entry which is preliminary data.</text>
</comment>
<proteinExistence type="predicted"/>
<gene>
    <name evidence="1" type="ORF">N1851_008826</name>
</gene>
<dbReference type="AlphaFoldDB" id="A0AA47P6R5"/>
<organism evidence="1 2">
    <name type="scientific">Merluccius polli</name>
    <name type="common">Benguela hake</name>
    <name type="synonym">Merluccius cadenati</name>
    <dbReference type="NCBI Taxonomy" id="89951"/>
    <lineage>
        <taxon>Eukaryota</taxon>
        <taxon>Metazoa</taxon>
        <taxon>Chordata</taxon>
        <taxon>Craniata</taxon>
        <taxon>Vertebrata</taxon>
        <taxon>Euteleostomi</taxon>
        <taxon>Actinopterygii</taxon>
        <taxon>Neopterygii</taxon>
        <taxon>Teleostei</taxon>
        <taxon>Neoteleostei</taxon>
        <taxon>Acanthomorphata</taxon>
        <taxon>Zeiogadaria</taxon>
        <taxon>Gadariae</taxon>
        <taxon>Gadiformes</taxon>
        <taxon>Gadoidei</taxon>
        <taxon>Merlucciidae</taxon>
        <taxon>Merluccius</taxon>
    </lineage>
</organism>
<reference evidence="1" key="1">
    <citation type="journal article" date="2023" name="Front. Mar. Sci.">
        <title>A new Merluccius polli reference genome to investigate the effects of global change in West African waters.</title>
        <authorList>
            <person name="Mateo J.L."/>
            <person name="Blanco-Fernandez C."/>
            <person name="Garcia-Vazquez E."/>
            <person name="Machado-Schiaffino G."/>
        </authorList>
    </citation>
    <scope>NUCLEOTIDE SEQUENCE</scope>
    <source>
        <strain evidence="1">C29</strain>
        <tissue evidence="1">Fin</tissue>
    </source>
</reference>
<accession>A0AA47P6R5</accession>
<sequence length="320" mass="34813">MVHQVHVVGRHPELTDPDPLVEAHLHRVVHVQLPVVLELGVKGQPQKAPLVAFPGGREHGLGDVQEGHLQLGQVGEVGPHQAQLLRHEEAVRAVVGVHHGQRVSQAVGHLFQTQVLAEQAVAQDVRVAVVPVPQLHVLAEEGLVCLHFGQMRVVGEEADGGAAFLPELRTVVRAKPWDGPVGSAGVLSIKEILHVAGAVGVAVVIKVAHDPVEPGHEVLVLRIVTAAKLLVRGAKLELLLRSEGRLEIQALRMRRYRCEPQSRHQTQEDAMATPSDTGYTTLGTLDWVYYSGYTGYTRLGTLGWVYYSGYTRLGTLGWVH</sequence>
<dbReference type="EMBL" id="JAOPHQ010001539">
    <property type="protein sequence ID" value="KAK0150260.1"/>
    <property type="molecule type" value="Genomic_DNA"/>
</dbReference>
<protein>
    <submittedName>
        <fullName evidence="1">Uncharacterized protein</fullName>
    </submittedName>
</protein>